<feature type="transmembrane region" description="Helical" evidence="1">
    <location>
        <begin position="33"/>
        <end position="53"/>
    </location>
</feature>
<comment type="caution">
    <text evidence="2">The sequence shown here is derived from an EMBL/GenBank/DDBJ whole genome shotgun (WGS) entry which is preliminary data.</text>
</comment>
<dbReference type="RefSeq" id="WP_131478233.1">
    <property type="nucleotide sequence ID" value="NZ_SJDL01000001.1"/>
</dbReference>
<organism evidence="2 3">
    <name type="scientific">Marinobacter halodurans</name>
    <dbReference type="NCBI Taxonomy" id="2528979"/>
    <lineage>
        <taxon>Bacteria</taxon>
        <taxon>Pseudomonadati</taxon>
        <taxon>Pseudomonadota</taxon>
        <taxon>Gammaproteobacteria</taxon>
        <taxon>Pseudomonadales</taxon>
        <taxon>Marinobacteraceae</taxon>
        <taxon>Marinobacter</taxon>
    </lineage>
</organism>
<evidence type="ECO:0000256" key="1">
    <source>
        <dbReference type="SAM" id="Phobius"/>
    </source>
</evidence>
<feature type="transmembrane region" description="Helical" evidence="1">
    <location>
        <begin position="7"/>
        <end position="27"/>
    </location>
</feature>
<accession>A0ABY1ZU58</accession>
<reference evidence="2 3" key="1">
    <citation type="submission" date="2019-02" db="EMBL/GenBank/DDBJ databases">
        <title>Marinobacter halodurans sp. nov., a marine bacterium isolated from sea tidal flat.</title>
        <authorList>
            <person name="Yoo Y."/>
            <person name="Lee D.W."/>
            <person name="Kim B.S."/>
            <person name="Kim J.-J."/>
        </authorList>
    </citation>
    <scope>NUCLEOTIDE SEQUENCE [LARGE SCALE GENOMIC DNA]</scope>
    <source>
        <strain evidence="2 3">YJ-S3-2</strain>
    </source>
</reference>
<dbReference type="EMBL" id="SJDL01000001">
    <property type="protein sequence ID" value="TBW59619.1"/>
    <property type="molecule type" value="Genomic_DNA"/>
</dbReference>
<keyword evidence="1" id="KW-0812">Transmembrane</keyword>
<keyword evidence="1" id="KW-1133">Transmembrane helix</keyword>
<sequence>MNTHRLALFRFWIPLLLMLAVVLFLLWDEHKAHIIGVLPWLVIAACPLMHLFMHRKHRHSGGRNDRNPER</sequence>
<evidence type="ECO:0000313" key="3">
    <source>
        <dbReference type="Proteomes" id="UP000313645"/>
    </source>
</evidence>
<protein>
    <submittedName>
        <fullName evidence="2">DUF2933 domain-containing protein</fullName>
    </submittedName>
</protein>
<keyword evidence="3" id="KW-1185">Reference proteome</keyword>
<keyword evidence="1" id="KW-0472">Membrane</keyword>
<evidence type="ECO:0000313" key="2">
    <source>
        <dbReference type="EMBL" id="TBW59619.1"/>
    </source>
</evidence>
<gene>
    <name evidence="2" type="ORF">EZI54_01310</name>
</gene>
<proteinExistence type="predicted"/>
<dbReference type="InterPro" id="IPR021682">
    <property type="entry name" value="DUF2933"/>
</dbReference>
<dbReference type="Pfam" id="PF11666">
    <property type="entry name" value="DUF2933"/>
    <property type="match status" value="1"/>
</dbReference>
<name>A0ABY1ZU58_9GAMM</name>
<dbReference type="Proteomes" id="UP000313645">
    <property type="component" value="Unassembled WGS sequence"/>
</dbReference>